<evidence type="ECO:0000256" key="1">
    <source>
        <dbReference type="SAM" id="SignalP"/>
    </source>
</evidence>
<evidence type="ECO:0000313" key="2">
    <source>
        <dbReference type="EMBL" id="KXS94716.1"/>
    </source>
</evidence>
<dbReference type="EMBL" id="LFZN01000265">
    <property type="protein sequence ID" value="KXS94716.1"/>
    <property type="molecule type" value="Genomic_DNA"/>
</dbReference>
<dbReference type="Proteomes" id="UP000070133">
    <property type="component" value="Unassembled WGS sequence"/>
</dbReference>
<dbReference type="OrthoDB" id="10545302at2759"/>
<reference evidence="2 3" key="1">
    <citation type="submission" date="2015-07" db="EMBL/GenBank/DDBJ databases">
        <title>Comparative genomics of the Sigatoka disease complex on banana suggests a link between parallel evolutionary changes in Pseudocercospora fijiensis and Pseudocercospora eumusae and increased virulence on the banana host.</title>
        <authorList>
            <person name="Chang T.-C."/>
            <person name="Salvucci A."/>
            <person name="Crous P.W."/>
            <person name="Stergiopoulos I."/>
        </authorList>
    </citation>
    <scope>NUCLEOTIDE SEQUENCE [LARGE SCALE GENOMIC DNA]</scope>
    <source>
        <strain evidence="2 3">CBS 114824</strain>
    </source>
</reference>
<accession>A0A139GWZ5</accession>
<name>A0A139GWZ5_9PEZI</name>
<feature type="signal peptide" evidence="1">
    <location>
        <begin position="1"/>
        <end position="21"/>
    </location>
</feature>
<sequence>MLPTTLLRVLLVSATLGGCEARRAFTHWDPHWNSENHSAHEERDARNFLTRNVVEERAARKVFTHWENQHRKPFTAPPQITGGPEDQYARPVIVVTTISTAIYKER</sequence>
<organism evidence="2 3">
    <name type="scientific">Pseudocercospora eumusae</name>
    <dbReference type="NCBI Taxonomy" id="321146"/>
    <lineage>
        <taxon>Eukaryota</taxon>
        <taxon>Fungi</taxon>
        <taxon>Dikarya</taxon>
        <taxon>Ascomycota</taxon>
        <taxon>Pezizomycotina</taxon>
        <taxon>Dothideomycetes</taxon>
        <taxon>Dothideomycetidae</taxon>
        <taxon>Mycosphaerellales</taxon>
        <taxon>Mycosphaerellaceae</taxon>
        <taxon>Pseudocercospora</taxon>
    </lineage>
</organism>
<comment type="caution">
    <text evidence="2">The sequence shown here is derived from an EMBL/GenBank/DDBJ whole genome shotgun (WGS) entry which is preliminary data.</text>
</comment>
<evidence type="ECO:0000313" key="3">
    <source>
        <dbReference type="Proteomes" id="UP000070133"/>
    </source>
</evidence>
<keyword evidence="1" id="KW-0732">Signal</keyword>
<protein>
    <submittedName>
        <fullName evidence="2">Uncharacterized protein</fullName>
    </submittedName>
</protein>
<proteinExistence type="predicted"/>
<keyword evidence="3" id="KW-1185">Reference proteome</keyword>
<gene>
    <name evidence="2" type="ORF">AC578_3860</name>
</gene>
<dbReference type="AlphaFoldDB" id="A0A139GWZ5"/>
<feature type="chain" id="PRO_5007806228" evidence="1">
    <location>
        <begin position="22"/>
        <end position="106"/>
    </location>
</feature>